<feature type="compositionally biased region" description="Low complexity" evidence="1">
    <location>
        <begin position="132"/>
        <end position="155"/>
    </location>
</feature>
<feature type="transmembrane region" description="Helical" evidence="2">
    <location>
        <begin position="196"/>
        <end position="224"/>
    </location>
</feature>
<dbReference type="Proteomes" id="UP000187406">
    <property type="component" value="Unassembled WGS sequence"/>
</dbReference>
<feature type="region of interest" description="Disordered" evidence="1">
    <location>
        <begin position="95"/>
        <end position="184"/>
    </location>
</feature>
<feature type="compositionally biased region" description="Polar residues" evidence="1">
    <location>
        <begin position="99"/>
        <end position="110"/>
    </location>
</feature>
<dbReference type="EMBL" id="BDDD01000882">
    <property type="protein sequence ID" value="GAV71181.1"/>
    <property type="molecule type" value="Genomic_DNA"/>
</dbReference>
<dbReference type="OrthoDB" id="771184at2759"/>
<sequence length="273" mass="30430">MKNVYQFLLCFRPVVDILESEGTHHQRKKALTCNGIEDKEGYKVSMTKSSFTGINTSSKIDTESLVNYRPRKRSFSQVIKAVVFESTLAKRLRDRKRSVSINSDQRTFASSRDDIKPANQVSVASEIQEAKSSPVLSTSSSHGSTSSNSSTPSEPKNITKSSSDINNIKQMHHKRQEGTLKPKKEDNCDLSFNSGIYLLIITLTVTTLYGKACAILVTSVCLYFGTSRRAATSGICKPGNVTKLAKAWSRDYKKRVIMKGLLQRKPPHRAINF</sequence>
<evidence type="ECO:0000256" key="2">
    <source>
        <dbReference type="SAM" id="Phobius"/>
    </source>
</evidence>
<accession>A0A1Q3BT88</accession>
<reference evidence="4" key="1">
    <citation type="submission" date="2016-04" db="EMBL/GenBank/DDBJ databases">
        <title>Cephalotus genome sequencing.</title>
        <authorList>
            <person name="Fukushima K."/>
            <person name="Hasebe M."/>
            <person name="Fang X."/>
        </authorList>
    </citation>
    <scope>NUCLEOTIDE SEQUENCE [LARGE SCALE GENOMIC DNA]</scope>
    <source>
        <strain evidence="4">cv. St1</strain>
    </source>
</reference>
<dbReference type="AlphaFoldDB" id="A0A1Q3BT88"/>
<organism evidence="3 4">
    <name type="scientific">Cephalotus follicularis</name>
    <name type="common">Albany pitcher plant</name>
    <dbReference type="NCBI Taxonomy" id="3775"/>
    <lineage>
        <taxon>Eukaryota</taxon>
        <taxon>Viridiplantae</taxon>
        <taxon>Streptophyta</taxon>
        <taxon>Embryophyta</taxon>
        <taxon>Tracheophyta</taxon>
        <taxon>Spermatophyta</taxon>
        <taxon>Magnoliopsida</taxon>
        <taxon>eudicotyledons</taxon>
        <taxon>Gunneridae</taxon>
        <taxon>Pentapetalae</taxon>
        <taxon>rosids</taxon>
        <taxon>fabids</taxon>
        <taxon>Oxalidales</taxon>
        <taxon>Cephalotaceae</taxon>
        <taxon>Cephalotus</taxon>
    </lineage>
</organism>
<dbReference type="InParanoid" id="A0A1Q3BT88"/>
<dbReference type="PANTHER" id="PTHR34379">
    <property type="entry name" value="OS07G0553800 PROTEIN"/>
    <property type="match status" value="1"/>
</dbReference>
<gene>
    <name evidence="3" type="ORF">CFOL_v3_14675</name>
</gene>
<keyword evidence="2" id="KW-1133">Transmembrane helix</keyword>
<evidence type="ECO:0000313" key="3">
    <source>
        <dbReference type="EMBL" id="GAV71181.1"/>
    </source>
</evidence>
<name>A0A1Q3BT88_CEPFO</name>
<keyword evidence="2" id="KW-0472">Membrane</keyword>
<comment type="caution">
    <text evidence="3">The sequence shown here is derived from an EMBL/GenBank/DDBJ whole genome shotgun (WGS) entry which is preliminary data.</text>
</comment>
<feature type="compositionally biased region" description="Polar residues" evidence="1">
    <location>
        <begin position="156"/>
        <end position="169"/>
    </location>
</feature>
<evidence type="ECO:0000256" key="1">
    <source>
        <dbReference type="SAM" id="MobiDB-lite"/>
    </source>
</evidence>
<keyword evidence="4" id="KW-1185">Reference proteome</keyword>
<protein>
    <submittedName>
        <fullName evidence="3">Uncharacterized protein</fullName>
    </submittedName>
</protein>
<dbReference type="InterPro" id="IPR040411">
    <property type="entry name" value="At5g23160-like"/>
</dbReference>
<proteinExistence type="predicted"/>
<dbReference type="PANTHER" id="PTHR34379:SF15">
    <property type="entry name" value="PROTEIN, PUTATIVE-RELATED"/>
    <property type="match status" value="1"/>
</dbReference>
<keyword evidence="2" id="KW-0812">Transmembrane</keyword>
<evidence type="ECO:0000313" key="4">
    <source>
        <dbReference type="Proteomes" id="UP000187406"/>
    </source>
</evidence>